<dbReference type="Pfam" id="PF00394">
    <property type="entry name" value="Cu-oxidase"/>
    <property type="match status" value="1"/>
</dbReference>
<evidence type="ECO:0000256" key="1">
    <source>
        <dbReference type="ARBA" id="ARBA00022723"/>
    </source>
</evidence>
<comment type="caution">
    <text evidence="8">The sequence shown here is derived from an EMBL/GenBank/DDBJ whole genome shotgun (WGS) entry which is preliminary data.</text>
</comment>
<keyword evidence="4" id="KW-0472">Membrane</keyword>
<dbReference type="InterPro" id="IPR001117">
    <property type="entry name" value="Cu-oxidase_2nd"/>
</dbReference>
<dbReference type="PROSITE" id="PS00079">
    <property type="entry name" value="MULTICOPPER_OXIDASE1"/>
    <property type="match status" value="1"/>
</dbReference>
<organism evidence="8 9">
    <name type="scientific">Cellvibrio fibrivorans</name>
    <dbReference type="NCBI Taxonomy" id="126350"/>
    <lineage>
        <taxon>Bacteria</taxon>
        <taxon>Pseudomonadati</taxon>
        <taxon>Pseudomonadota</taxon>
        <taxon>Gammaproteobacteria</taxon>
        <taxon>Cellvibrionales</taxon>
        <taxon>Cellvibrionaceae</taxon>
        <taxon>Cellvibrio</taxon>
    </lineage>
</organism>
<evidence type="ECO:0000259" key="6">
    <source>
        <dbReference type="Pfam" id="PF07731"/>
    </source>
</evidence>
<feature type="transmembrane region" description="Helical" evidence="4">
    <location>
        <begin position="40"/>
        <end position="61"/>
    </location>
</feature>
<evidence type="ECO:0000256" key="3">
    <source>
        <dbReference type="ARBA" id="ARBA00023008"/>
    </source>
</evidence>
<keyword evidence="1" id="KW-0479">Metal-binding</keyword>
<dbReference type="InterPro" id="IPR008972">
    <property type="entry name" value="Cupredoxin"/>
</dbReference>
<dbReference type="CDD" id="cd13874">
    <property type="entry name" value="CuRO_2_CopA"/>
    <property type="match status" value="1"/>
</dbReference>
<dbReference type="Pfam" id="PF07732">
    <property type="entry name" value="Cu-oxidase_3"/>
    <property type="match status" value="1"/>
</dbReference>
<evidence type="ECO:0000313" key="9">
    <source>
        <dbReference type="Proteomes" id="UP001253595"/>
    </source>
</evidence>
<proteinExistence type="predicted"/>
<dbReference type="NCBIfam" id="TIGR01480">
    <property type="entry name" value="copper_res_A"/>
    <property type="match status" value="1"/>
</dbReference>
<dbReference type="Pfam" id="PF07731">
    <property type="entry name" value="Cu-oxidase_2"/>
    <property type="match status" value="1"/>
</dbReference>
<dbReference type="InterPro" id="IPR033138">
    <property type="entry name" value="Cu_oxidase_CS"/>
</dbReference>
<reference evidence="8 9" key="1">
    <citation type="submission" date="2023-07" db="EMBL/GenBank/DDBJ databases">
        <title>Sorghum-associated microbial communities from plants grown in Nebraska, USA.</title>
        <authorList>
            <person name="Schachtman D."/>
        </authorList>
    </citation>
    <scope>NUCLEOTIDE SEQUENCE [LARGE SCALE GENOMIC DNA]</scope>
    <source>
        <strain evidence="8 9">BE190</strain>
    </source>
</reference>
<dbReference type="EMBL" id="JAVDVX010000003">
    <property type="protein sequence ID" value="MDR7089758.1"/>
    <property type="molecule type" value="Genomic_DNA"/>
</dbReference>
<protein>
    <submittedName>
        <fullName evidence="8">CopA family copper-resistance protein</fullName>
    </submittedName>
</protein>
<name>A0ABU1UXD3_9GAMM</name>
<dbReference type="PANTHER" id="PTHR11709:SF394">
    <property type="entry name" value="FI03373P-RELATED"/>
    <property type="match status" value="1"/>
</dbReference>
<dbReference type="Gene3D" id="2.60.40.420">
    <property type="entry name" value="Cupredoxins - blue copper proteins"/>
    <property type="match status" value="3"/>
</dbReference>
<dbReference type="PANTHER" id="PTHR11709">
    <property type="entry name" value="MULTI-COPPER OXIDASE"/>
    <property type="match status" value="1"/>
</dbReference>
<keyword evidence="4" id="KW-1133">Transmembrane helix</keyword>
<dbReference type="CDD" id="cd13896">
    <property type="entry name" value="CuRO_3_CopA"/>
    <property type="match status" value="1"/>
</dbReference>
<evidence type="ECO:0000313" key="8">
    <source>
        <dbReference type="EMBL" id="MDR7089758.1"/>
    </source>
</evidence>
<evidence type="ECO:0000259" key="7">
    <source>
        <dbReference type="Pfam" id="PF07732"/>
    </source>
</evidence>
<dbReference type="SUPFAM" id="SSF49503">
    <property type="entry name" value="Cupredoxins"/>
    <property type="match status" value="3"/>
</dbReference>
<feature type="domain" description="Plastocyanin-like" evidence="5">
    <location>
        <begin position="204"/>
        <end position="377"/>
    </location>
</feature>
<dbReference type="InterPro" id="IPR034279">
    <property type="entry name" value="CuRO_3_CopA"/>
</dbReference>
<feature type="domain" description="Plastocyanin-like" evidence="7">
    <location>
        <begin position="85"/>
        <end position="194"/>
    </location>
</feature>
<keyword evidence="9" id="KW-1185">Reference proteome</keyword>
<keyword evidence="4" id="KW-0812">Transmembrane</keyword>
<keyword evidence="3" id="KW-0186">Copper</keyword>
<feature type="domain" description="Plastocyanin-like" evidence="6">
    <location>
        <begin position="591"/>
        <end position="706"/>
    </location>
</feature>
<evidence type="ECO:0000259" key="5">
    <source>
        <dbReference type="Pfam" id="PF00394"/>
    </source>
</evidence>
<accession>A0ABU1UXD3</accession>
<keyword evidence="2" id="KW-0560">Oxidoreductase</keyword>
<dbReference type="InterPro" id="IPR006376">
    <property type="entry name" value="Cu-R_CopA"/>
</dbReference>
<dbReference type="SUPFAM" id="SSF141571">
    <property type="entry name" value="Pentapeptide repeat-like"/>
    <property type="match status" value="1"/>
</dbReference>
<dbReference type="InterPro" id="IPR011707">
    <property type="entry name" value="Cu-oxidase-like_N"/>
</dbReference>
<sequence length="707" mass="78773">MKIPDTRTAGIHIPTELSSATDRYPVVPDMLPPDQSRRRFVLGASSLVALGALPLSGQLFAATPLQNNDPQTLAGKQFDLSIGFQKVNFTGKQRIATTVNQSLPAPILRWKEGERVTLRVTNTLDHDSSIHWHGIILPSEMDGVPGMSFDGIKPGETFIYEFDVQQSGTYWYHSHSGFQEQTGLMGAIVIEPKEPDPVTYDRDMVVLLSDWTDTAPEKVYGTLKKMSHYYNFRERTVGDLVRDLKTKGFAATWNERAMWGQMRMSETDISDVTGYTYTYLMNGVTPDQGWLGLCKPGEKVRLRFINGAAMSIFDVRIPGLKMTVVAADGQNIQPVVVDEFRIGVAETYDVIVEPAADSAYTIFAQSNDRTGYARGTLTTDIALRAEIPAMDPAPRLGHRDMGMDMSGMDHSGHDMGGMAHSGHNMGAMDHSGHDMSAMKMDHSQHSKPAMEGMDHSGHDMGAMDHSGHDMSAMKMDHSQHSKPAMEGMDHSGHDMGAMDHSGHDMSKMDHSQHTGKSRLAKAGFGSNFDPLTKISHVDTEFGPHVDMRSDAPQSGLADPGIGLRDHQKLYGRRVLTYADIRGLHPTYDKREPSREIELHLTGNMRRYMWSINGLNFADAKPLELSFGERVRIILVNDTMMTHPIHLHGMWSELETGDPHYIPRKHTILVQPGSRISYLVTADAKGRWAYHCHLLYHMPGMMREVRVV</sequence>
<dbReference type="InterPro" id="IPR045087">
    <property type="entry name" value="Cu-oxidase_fam"/>
</dbReference>
<dbReference type="InterPro" id="IPR034282">
    <property type="entry name" value="CuRO_2_CopA"/>
</dbReference>
<evidence type="ECO:0000256" key="4">
    <source>
        <dbReference type="SAM" id="Phobius"/>
    </source>
</evidence>
<gene>
    <name evidence="8" type="ORF">J2X05_001780</name>
</gene>
<dbReference type="InterPro" id="IPR011706">
    <property type="entry name" value="Cu-oxidase_C"/>
</dbReference>
<evidence type="ECO:0000256" key="2">
    <source>
        <dbReference type="ARBA" id="ARBA00023002"/>
    </source>
</evidence>
<dbReference type="Proteomes" id="UP001253595">
    <property type="component" value="Unassembled WGS sequence"/>
</dbReference>